<dbReference type="SUPFAM" id="SSF50494">
    <property type="entry name" value="Trypsin-like serine proteases"/>
    <property type="match status" value="1"/>
</dbReference>
<sequence>MTDGWNWRQPQTPPAPTPPASQGSPWWSDALSDPWRDPYSPSAVVIPSAQVGTGPAPEPVTDPAAPKPPMTRILMICLVTALLAGGLGGTLGYVFAVRNGVGGGTQLGGTPLAAPSAAQRAPESSAGVVAKVLPSVVTVRVTGAIGSGFVISADGYAITNDHVVEGSDGTMSVLFSDGSTADAKLVGRDPESDIAVIKISKTNLTPIQFGDSDSIAVGDPVFAFGSPFALANTVTEGIVSSLDRTLQQSESGGPTRYYAAIQTDAAVNQGNSGGPLVDAAGRVIGVNSVIRSVGNTEDGAGNIGLAFAIPFNQARRLAEDIIDTGKARRTVIGAEVATSGSTSSSSAAGARLRSVEPAGPAAVAGLKSGDVITKLGGHPLDDGVDLIAMVRKYAPGATVPIEYRRGTTTQTASVTLAADAN</sequence>
<protein>
    <recommendedName>
        <fullName evidence="6">PDZ domain-containing protein</fullName>
    </recommendedName>
</protein>
<evidence type="ECO:0000256" key="4">
    <source>
        <dbReference type="SAM" id="MobiDB-lite"/>
    </source>
</evidence>
<dbReference type="PROSITE" id="PS50106">
    <property type="entry name" value="PDZ"/>
    <property type="match status" value="1"/>
</dbReference>
<evidence type="ECO:0000256" key="5">
    <source>
        <dbReference type="SAM" id="Phobius"/>
    </source>
</evidence>
<evidence type="ECO:0000256" key="3">
    <source>
        <dbReference type="ARBA" id="ARBA00022801"/>
    </source>
</evidence>
<feature type="domain" description="PDZ" evidence="6">
    <location>
        <begin position="321"/>
        <end position="382"/>
    </location>
</feature>
<accession>A0ABQ3ZR58</accession>
<dbReference type="PANTHER" id="PTHR22939">
    <property type="entry name" value="SERINE PROTEASE FAMILY S1C HTRA-RELATED"/>
    <property type="match status" value="1"/>
</dbReference>
<feature type="region of interest" description="Disordered" evidence="4">
    <location>
        <begin position="1"/>
        <end position="42"/>
    </location>
</feature>
<keyword evidence="8" id="KW-1185">Reference proteome</keyword>
<reference evidence="7 8" key="1">
    <citation type="submission" date="2021-01" db="EMBL/GenBank/DDBJ databases">
        <title>Whole genome shotgun sequence of Actinoplanes humidus NBRC 14915.</title>
        <authorList>
            <person name="Komaki H."/>
            <person name="Tamura T."/>
        </authorList>
    </citation>
    <scope>NUCLEOTIDE SEQUENCE [LARGE SCALE GENOMIC DNA]</scope>
    <source>
        <strain evidence="7 8">NBRC 14915</strain>
    </source>
</reference>
<evidence type="ECO:0000256" key="2">
    <source>
        <dbReference type="ARBA" id="ARBA00022670"/>
    </source>
</evidence>
<evidence type="ECO:0000259" key="6">
    <source>
        <dbReference type="PROSITE" id="PS50106"/>
    </source>
</evidence>
<proteinExistence type="inferred from homology"/>
<comment type="caution">
    <text evidence="7">The sequence shown here is derived from an EMBL/GenBank/DDBJ whole genome shotgun (WGS) entry which is preliminary data.</text>
</comment>
<dbReference type="SUPFAM" id="SSF50156">
    <property type="entry name" value="PDZ domain-like"/>
    <property type="match status" value="1"/>
</dbReference>
<dbReference type="SMART" id="SM00228">
    <property type="entry name" value="PDZ"/>
    <property type="match status" value="1"/>
</dbReference>
<evidence type="ECO:0000313" key="8">
    <source>
        <dbReference type="Proteomes" id="UP000603200"/>
    </source>
</evidence>
<keyword evidence="5" id="KW-0472">Membrane</keyword>
<dbReference type="Proteomes" id="UP000603200">
    <property type="component" value="Unassembled WGS sequence"/>
</dbReference>
<dbReference type="Gene3D" id="2.40.10.120">
    <property type="match status" value="1"/>
</dbReference>
<dbReference type="InterPro" id="IPR001478">
    <property type="entry name" value="PDZ"/>
</dbReference>
<keyword evidence="2" id="KW-0645">Protease</keyword>
<dbReference type="EMBL" id="BOMN01000051">
    <property type="protein sequence ID" value="GIE21064.1"/>
    <property type="molecule type" value="Genomic_DNA"/>
</dbReference>
<organism evidence="7 8">
    <name type="scientific">Winogradskya humida</name>
    <dbReference type="NCBI Taxonomy" id="113566"/>
    <lineage>
        <taxon>Bacteria</taxon>
        <taxon>Bacillati</taxon>
        <taxon>Actinomycetota</taxon>
        <taxon>Actinomycetes</taxon>
        <taxon>Micromonosporales</taxon>
        <taxon>Micromonosporaceae</taxon>
        <taxon>Winogradskya</taxon>
    </lineage>
</organism>
<dbReference type="Pfam" id="PF13365">
    <property type="entry name" value="Trypsin_2"/>
    <property type="match status" value="1"/>
</dbReference>
<dbReference type="PRINTS" id="PR00834">
    <property type="entry name" value="PROTEASES2C"/>
</dbReference>
<keyword evidence="3" id="KW-0378">Hydrolase</keyword>
<gene>
    <name evidence="7" type="ORF">Ahu01nite_041660</name>
</gene>
<dbReference type="Pfam" id="PF13180">
    <property type="entry name" value="PDZ_2"/>
    <property type="match status" value="1"/>
</dbReference>
<name>A0ABQ3ZR58_9ACTN</name>
<evidence type="ECO:0000313" key="7">
    <source>
        <dbReference type="EMBL" id="GIE21064.1"/>
    </source>
</evidence>
<dbReference type="Gene3D" id="2.30.42.10">
    <property type="match status" value="1"/>
</dbReference>
<dbReference type="PANTHER" id="PTHR22939:SF129">
    <property type="entry name" value="SERINE PROTEASE HTRA2, MITOCHONDRIAL"/>
    <property type="match status" value="1"/>
</dbReference>
<dbReference type="RefSeq" id="WP_203838205.1">
    <property type="nucleotide sequence ID" value="NZ_BAAATV010000010.1"/>
</dbReference>
<keyword evidence="5" id="KW-0812">Transmembrane</keyword>
<dbReference type="InterPro" id="IPR009003">
    <property type="entry name" value="Peptidase_S1_PA"/>
</dbReference>
<keyword evidence="5" id="KW-1133">Transmembrane helix</keyword>
<comment type="similarity">
    <text evidence="1">Belongs to the peptidase S1C family.</text>
</comment>
<evidence type="ECO:0000256" key="1">
    <source>
        <dbReference type="ARBA" id="ARBA00010541"/>
    </source>
</evidence>
<dbReference type="InterPro" id="IPR001940">
    <property type="entry name" value="Peptidase_S1C"/>
</dbReference>
<feature type="transmembrane region" description="Helical" evidence="5">
    <location>
        <begin position="73"/>
        <end position="96"/>
    </location>
</feature>
<dbReference type="InterPro" id="IPR036034">
    <property type="entry name" value="PDZ_sf"/>
</dbReference>